<keyword evidence="1" id="KW-0812">Transmembrane</keyword>
<accession>B8J7I6</accession>
<dbReference type="KEGG" id="acp:A2cp1_3842"/>
<feature type="transmembrane region" description="Helical" evidence="1">
    <location>
        <begin position="70"/>
        <end position="93"/>
    </location>
</feature>
<dbReference type="Pfam" id="PF04341">
    <property type="entry name" value="DUF485"/>
    <property type="match status" value="1"/>
</dbReference>
<proteinExistence type="predicted"/>
<evidence type="ECO:0000313" key="3">
    <source>
        <dbReference type="Proteomes" id="UP000007089"/>
    </source>
</evidence>
<dbReference type="HOGENOM" id="CLU_123372_2_3_7"/>
<organism evidence="2 3">
    <name type="scientific">Anaeromyxobacter dehalogenans (strain ATCC BAA-258 / DSM 21875 / 2CP-1)</name>
    <dbReference type="NCBI Taxonomy" id="455488"/>
    <lineage>
        <taxon>Bacteria</taxon>
        <taxon>Pseudomonadati</taxon>
        <taxon>Myxococcota</taxon>
        <taxon>Myxococcia</taxon>
        <taxon>Myxococcales</taxon>
        <taxon>Cystobacterineae</taxon>
        <taxon>Anaeromyxobacteraceae</taxon>
        <taxon>Anaeromyxobacter</taxon>
    </lineage>
</organism>
<name>B8J7I6_ANAD2</name>
<dbReference type="InterPro" id="IPR007436">
    <property type="entry name" value="DUF485"/>
</dbReference>
<dbReference type="AlphaFoldDB" id="B8J7I6"/>
<evidence type="ECO:0008006" key="4">
    <source>
        <dbReference type="Google" id="ProtNLM"/>
    </source>
</evidence>
<dbReference type="RefSeq" id="WP_015934908.1">
    <property type="nucleotide sequence ID" value="NC_011891.1"/>
</dbReference>
<reference evidence="2" key="1">
    <citation type="submission" date="2009-01" db="EMBL/GenBank/DDBJ databases">
        <title>Complete sequence of Anaeromyxobacter dehalogenans 2CP-1.</title>
        <authorList>
            <consortium name="US DOE Joint Genome Institute"/>
            <person name="Lucas S."/>
            <person name="Copeland A."/>
            <person name="Lapidus A."/>
            <person name="Glavina del Rio T."/>
            <person name="Dalin E."/>
            <person name="Tice H."/>
            <person name="Bruce D."/>
            <person name="Goodwin L."/>
            <person name="Pitluck S."/>
            <person name="Saunders E."/>
            <person name="Brettin T."/>
            <person name="Detter J.C."/>
            <person name="Han C."/>
            <person name="Larimer F."/>
            <person name="Land M."/>
            <person name="Hauser L."/>
            <person name="Kyrpides N."/>
            <person name="Ovchinnikova G."/>
            <person name="Beliaev A.S."/>
            <person name="Richardson P."/>
        </authorList>
    </citation>
    <scope>NUCLEOTIDE SEQUENCE</scope>
    <source>
        <strain evidence="2">2CP-1</strain>
    </source>
</reference>
<keyword evidence="3" id="KW-1185">Reference proteome</keyword>
<dbReference type="PANTHER" id="PTHR38598:SF1">
    <property type="entry name" value="INNER MEMBRANE PROTEIN YJCH"/>
    <property type="match status" value="1"/>
</dbReference>
<gene>
    <name evidence="2" type="ordered locus">A2cp1_3842</name>
</gene>
<keyword evidence="1" id="KW-0472">Membrane</keyword>
<protein>
    <recommendedName>
        <fullName evidence="4">DUF485 domain-containing protein</fullName>
    </recommendedName>
</protein>
<dbReference type="GO" id="GO:0005886">
    <property type="term" value="C:plasma membrane"/>
    <property type="evidence" value="ECO:0007669"/>
    <property type="project" value="TreeGrafter"/>
</dbReference>
<evidence type="ECO:0000313" key="2">
    <source>
        <dbReference type="EMBL" id="ACL67166.1"/>
    </source>
</evidence>
<keyword evidence="1" id="KW-1133">Transmembrane helix</keyword>
<evidence type="ECO:0000256" key="1">
    <source>
        <dbReference type="SAM" id="Phobius"/>
    </source>
</evidence>
<feature type="transmembrane region" description="Helical" evidence="1">
    <location>
        <begin position="35"/>
        <end position="58"/>
    </location>
</feature>
<dbReference type="Proteomes" id="UP000007089">
    <property type="component" value="Chromosome"/>
</dbReference>
<dbReference type="PANTHER" id="PTHR38598">
    <property type="entry name" value="INNER MEMBRANE PROTEIN YJCH"/>
    <property type="match status" value="1"/>
</dbReference>
<dbReference type="InterPro" id="IPR052959">
    <property type="entry name" value="Inner_membrane_assoc"/>
</dbReference>
<dbReference type="EMBL" id="CP001359">
    <property type="protein sequence ID" value="ACL67166.1"/>
    <property type="molecule type" value="Genomic_DNA"/>
</dbReference>
<sequence>MAEAARSGSSTDKGHKSSLQVLDSPDFKALVKKRWSVSMVLLALLFVGYYGFILLLATNKAFVTQKVGEVTTLAIPLGVAVIIFAWLLTAYYVGWANKSYDPEVERLKSQLKR</sequence>